<dbReference type="InterPro" id="IPR056264">
    <property type="entry name" value="R2_ABCA1-4-like"/>
</dbReference>
<dbReference type="PROSITE" id="PS50893">
    <property type="entry name" value="ABC_TRANSPORTER_2"/>
    <property type="match status" value="2"/>
</dbReference>
<dbReference type="InterPro" id="IPR003439">
    <property type="entry name" value="ABC_transporter-like_ATP-bd"/>
</dbReference>
<evidence type="ECO:0000256" key="1">
    <source>
        <dbReference type="ARBA" id="ARBA00004141"/>
    </source>
</evidence>
<feature type="transmembrane region" description="Helical" evidence="9">
    <location>
        <begin position="667"/>
        <end position="694"/>
    </location>
</feature>
<sequence>MILAIYIERINPGEFGISQPWNYLCKKGYWKSQQVSSIKQTKINKNKDKDYSTIENNHWIESSSLANTKLPVLSINHMTKRFGKLNAVMNLSLDFYNGEVCSLLGHNGAGKTTTTFILVGMLEPTSGSITVKGLDGRMHIQEIRKIIGFCPQYDILYNELSVREHLKLVAEMRQMRRKEAEESIDNILNLIGLVDQQHTWANNLSGGMKRRLSIGISLVGDSKVLILDEPTSGIDPYNRRLIWTIIRKMKEAGKCIILTTHFLEEADVLSDRIAVMSKGRLQANGTPEFLKQQTDFEYRIFIEKNETCDIQHVTKFFQEHIQTAVLERQSASELVFGIKRGASQRISRLINTLDEQGPNIGIKGYGLSMTTVEEVFLKLVEEETNEIKQNQEKSKANLAKTVFFRNHNHITGFYLIWIRLSTFIIKRWILSRRQIFVLFGFFLGPLLIEILTISTLPSPKDIQASLLQNERVKDAQVTLIPSIYNPQTIVIHSNENDNQIKGYLKNYLTNMNANIEEISTNNIIDYILSRNNNSYDTYVNKYQMGFSIDKRSTLVIFNVFFSTVNYHTMATGLSIATTCLFQYYANSSLKSIQTINQPILTSSASVTARAIFYDRIYCFDTVPLSLLNFINSFIASIFISILALNVIRERISHSKDLQLLTNTSKKLYWFSNFLYDLTLCWIVSALLTIIVKIGSVVHPNPEVEVQIYKGTEQISYFFLLYVMYSLASLPFMYSYSFIPESELIGFIMFLIVNVFACFFDMVLGFIAVFSQASPSSSTDKMGTTTQVMLILRLILAGFFPTVNFKQSLFNIRLRSDPTCVSVINSIMITNYSSDEPWTSLNEPGIGLQLVIFTVQIVVWWTILTCIENRVKIGQLICCCCNRKEHMTIDRKRKQVNSNNSTMALEWNDSKLDKDVRDERRIILNNRELFTSAVVLARDLVQQFKKRKGKSLFSPYFTAVDHLNFYVPKQSCFGLLGANGAGKTTTFRMLINDIQPTAGEIIINGKKINQTKRNIGMGFCPQFDWLIEDLNVAETLTLFARLKGLSTAEIPITCNEMIELFDLEPYRNRERKIFSGGNKRKVSAAVAFMANPSLVFLDEPTTGLDAGAKRKLWSAIRAARDAGLTIIMTSHSMEECEALCTKIGIMKSGQFICLGNLQHLKNRFGKGYSVQVKVSREKMNEFQQELATSLPGIEIEDEQNGVLFCNVPFSSSPSNNIESAPFSSNLSLIFEILNTKKEQNIIENYSVTQATLEQIFVRLAGYDINDDNTLTETPSVSSQSNLNTATVNQVSVIDCTVSTCTLDKLDSDQFMSAESIDIRL</sequence>
<keyword evidence="4 9" id="KW-0812">Transmembrane</keyword>
<dbReference type="SUPFAM" id="SSF52540">
    <property type="entry name" value="P-loop containing nucleoside triphosphate hydrolases"/>
    <property type="match status" value="2"/>
</dbReference>
<evidence type="ECO:0000313" key="12">
    <source>
        <dbReference type="Proteomes" id="UP000663874"/>
    </source>
</evidence>
<comment type="subcellular location">
    <subcellularLocation>
        <location evidence="1">Membrane</location>
        <topology evidence="1">Multi-pass membrane protein</topology>
    </subcellularLocation>
</comment>
<dbReference type="Pfam" id="PF23321">
    <property type="entry name" value="R1_ABCA1"/>
    <property type="match status" value="1"/>
</dbReference>
<gene>
    <name evidence="11" type="ORF">FNK824_LOCUS9424</name>
</gene>
<feature type="domain" description="ABC transporter" evidence="10">
    <location>
        <begin position="934"/>
        <end position="1172"/>
    </location>
</feature>
<accession>A0A818VEF4</accession>
<dbReference type="EMBL" id="CAJOBE010000989">
    <property type="protein sequence ID" value="CAF3704985.1"/>
    <property type="molecule type" value="Genomic_DNA"/>
</dbReference>
<comment type="caution">
    <text evidence="11">The sequence shown here is derived from an EMBL/GenBank/DDBJ whole genome shotgun (WGS) entry which is preliminary data.</text>
</comment>
<dbReference type="InterPro" id="IPR026082">
    <property type="entry name" value="ABCA"/>
</dbReference>
<dbReference type="PROSITE" id="PS00211">
    <property type="entry name" value="ABC_TRANSPORTER_1"/>
    <property type="match status" value="1"/>
</dbReference>
<feature type="domain" description="ABC transporter" evidence="10">
    <location>
        <begin position="73"/>
        <end position="303"/>
    </location>
</feature>
<dbReference type="Pfam" id="PF00005">
    <property type="entry name" value="ABC_tran"/>
    <property type="match status" value="2"/>
</dbReference>
<dbReference type="FunFam" id="3.40.50.300:FF:000335">
    <property type="entry name" value="ATP binding cassette subfamily A member 5"/>
    <property type="match status" value="1"/>
</dbReference>
<keyword evidence="8 9" id="KW-0472">Membrane</keyword>
<evidence type="ECO:0000256" key="8">
    <source>
        <dbReference type="ARBA" id="ARBA00023136"/>
    </source>
</evidence>
<dbReference type="InterPro" id="IPR027417">
    <property type="entry name" value="P-loop_NTPase"/>
</dbReference>
<name>A0A818VEF4_9BILA</name>
<reference evidence="11" key="1">
    <citation type="submission" date="2021-02" db="EMBL/GenBank/DDBJ databases">
        <authorList>
            <person name="Nowell W R."/>
        </authorList>
    </citation>
    <scope>NUCLEOTIDE SEQUENCE</scope>
</reference>
<dbReference type="GO" id="GO:0005524">
    <property type="term" value="F:ATP binding"/>
    <property type="evidence" value="ECO:0007669"/>
    <property type="project" value="UniProtKB-KW"/>
</dbReference>
<keyword evidence="7 9" id="KW-1133">Transmembrane helix</keyword>
<dbReference type="Gene3D" id="3.40.50.300">
    <property type="entry name" value="P-loop containing nucleotide triphosphate hydrolases"/>
    <property type="match status" value="2"/>
</dbReference>
<dbReference type="InterPro" id="IPR013525">
    <property type="entry name" value="ABC2_TM"/>
</dbReference>
<evidence type="ECO:0000256" key="9">
    <source>
        <dbReference type="SAM" id="Phobius"/>
    </source>
</evidence>
<dbReference type="GO" id="GO:0016887">
    <property type="term" value="F:ATP hydrolysis activity"/>
    <property type="evidence" value="ECO:0007669"/>
    <property type="project" value="InterPro"/>
</dbReference>
<evidence type="ECO:0000256" key="3">
    <source>
        <dbReference type="ARBA" id="ARBA00022448"/>
    </source>
</evidence>
<feature type="transmembrane region" description="Helical" evidence="9">
    <location>
        <begin position="714"/>
        <end position="733"/>
    </location>
</feature>
<comment type="similarity">
    <text evidence="2">Belongs to the ABC transporter superfamily. ABCA family.</text>
</comment>
<protein>
    <recommendedName>
        <fullName evidence="10">ABC transporter domain-containing protein</fullName>
    </recommendedName>
</protein>
<proteinExistence type="inferred from homology"/>
<keyword evidence="5" id="KW-0547">Nucleotide-binding</keyword>
<keyword evidence="6" id="KW-0067">ATP-binding</keyword>
<feature type="transmembrane region" description="Helical" evidence="9">
    <location>
        <begin position="626"/>
        <end position="647"/>
    </location>
</feature>
<evidence type="ECO:0000256" key="6">
    <source>
        <dbReference type="ARBA" id="ARBA00022840"/>
    </source>
</evidence>
<keyword evidence="3" id="KW-0813">Transport</keyword>
<dbReference type="PANTHER" id="PTHR19229:SF250">
    <property type="entry name" value="ABC TRANSPORTER DOMAIN-CONTAINING PROTEIN-RELATED"/>
    <property type="match status" value="1"/>
</dbReference>
<dbReference type="GO" id="GO:0140359">
    <property type="term" value="F:ABC-type transporter activity"/>
    <property type="evidence" value="ECO:0007669"/>
    <property type="project" value="InterPro"/>
</dbReference>
<feature type="transmembrane region" description="Helical" evidence="9">
    <location>
        <begin position="845"/>
        <end position="866"/>
    </location>
</feature>
<dbReference type="Proteomes" id="UP000663874">
    <property type="component" value="Unassembled WGS sequence"/>
</dbReference>
<evidence type="ECO:0000256" key="7">
    <source>
        <dbReference type="ARBA" id="ARBA00022989"/>
    </source>
</evidence>
<dbReference type="FunFam" id="3.40.50.300:FF:001253">
    <property type="entry name" value="ATP-binding cassette protein subfamily A, member 10"/>
    <property type="match status" value="1"/>
</dbReference>
<feature type="transmembrane region" description="Helical" evidence="9">
    <location>
        <begin position="745"/>
        <end position="767"/>
    </location>
</feature>
<organism evidence="11 12">
    <name type="scientific">Rotaria sordida</name>
    <dbReference type="NCBI Taxonomy" id="392033"/>
    <lineage>
        <taxon>Eukaryota</taxon>
        <taxon>Metazoa</taxon>
        <taxon>Spiralia</taxon>
        <taxon>Gnathifera</taxon>
        <taxon>Rotifera</taxon>
        <taxon>Eurotatoria</taxon>
        <taxon>Bdelloidea</taxon>
        <taxon>Philodinida</taxon>
        <taxon>Philodinidae</taxon>
        <taxon>Rotaria</taxon>
    </lineage>
</organism>
<feature type="transmembrane region" description="Helical" evidence="9">
    <location>
        <begin position="436"/>
        <end position="456"/>
    </location>
</feature>
<evidence type="ECO:0000259" key="10">
    <source>
        <dbReference type="PROSITE" id="PS50893"/>
    </source>
</evidence>
<evidence type="ECO:0000256" key="2">
    <source>
        <dbReference type="ARBA" id="ARBA00008869"/>
    </source>
</evidence>
<evidence type="ECO:0000256" key="5">
    <source>
        <dbReference type="ARBA" id="ARBA00022741"/>
    </source>
</evidence>
<dbReference type="CDD" id="cd03263">
    <property type="entry name" value="ABC_subfamily_A"/>
    <property type="match status" value="2"/>
</dbReference>
<dbReference type="InterPro" id="IPR003593">
    <property type="entry name" value="AAA+_ATPase"/>
</dbReference>
<evidence type="ECO:0000256" key="4">
    <source>
        <dbReference type="ARBA" id="ARBA00022692"/>
    </source>
</evidence>
<dbReference type="Pfam" id="PF12698">
    <property type="entry name" value="ABC2_membrane_3"/>
    <property type="match status" value="1"/>
</dbReference>
<dbReference type="GO" id="GO:0016020">
    <property type="term" value="C:membrane"/>
    <property type="evidence" value="ECO:0007669"/>
    <property type="project" value="UniProtKB-SubCell"/>
</dbReference>
<dbReference type="InterPro" id="IPR017871">
    <property type="entry name" value="ABC_transporter-like_CS"/>
</dbReference>
<feature type="transmembrane region" description="Helical" evidence="9">
    <location>
        <begin position="787"/>
        <end position="804"/>
    </location>
</feature>
<dbReference type="SMART" id="SM00382">
    <property type="entry name" value="AAA"/>
    <property type="match status" value="2"/>
</dbReference>
<dbReference type="GO" id="GO:0005319">
    <property type="term" value="F:lipid transporter activity"/>
    <property type="evidence" value="ECO:0007669"/>
    <property type="project" value="TreeGrafter"/>
</dbReference>
<dbReference type="PANTHER" id="PTHR19229">
    <property type="entry name" value="ATP-BINDING CASSETTE TRANSPORTER SUBFAMILY A ABCA"/>
    <property type="match status" value="1"/>
</dbReference>
<evidence type="ECO:0000313" key="11">
    <source>
        <dbReference type="EMBL" id="CAF3704985.1"/>
    </source>
</evidence>